<accession>A0A9W8AIH0</accession>
<dbReference type="PROSITE" id="PS50090">
    <property type="entry name" value="MYB_LIKE"/>
    <property type="match status" value="1"/>
</dbReference>
<dbReference type="SUPFAM" id="SSF46689">
    <property type="entry name" value="Homeodomain-like"/>
    <property type="match status" value="1"/>
</dbReference>
<name>A0A9W8AIH0_9FUNG</name>
<evidence type="ECO:0000259" key="2">
    <source>
        <dbReference type="PROSITE" id="PS50090"/>
    </source>
</evidence>
<dbReference type="CDD" id="cd12203">
    <property type="entry name" value="GT1"/>
    <property type="match status" value="1"/>
</dbReference>
<dbReference type="Gene3D" id="1.10.10.60">
    <property type="entry name" value="Homeodomain-like"/>
    <property type="match status" value="1"/>
</dbReference>
<dbReference type="InterPro" id="IPR009057">
    <property type="entry name" value="Homeodomain-like_sf"/>
</dbReference>
<dbReference type="InterPro" id="IPR044822">
    <property type="entry name" value="Myb_DNA-bind_4"/>
</dbReference>
<evidence type="ECO:0000313" key="4">
    <source>
        <dbReference type="Proteomes" id="UP001150569"/>
    </source>
</evidence>
<protein>
    <recommendedName>
        <fullName evidence="2">Myb-like domain-containing protein</fullName>
    </recommendedName>
</protein>
<organism evidence="3 4">
    <name type="scientific">Tieghemiomyces parasiticus</name>
    <dbReference type="NCBI Taxonomy" id="78921"/>
    <lineage>
        <taxon>Eukaryota</taxon>
        <taxon>Fungi</taxon>
        <taxon>Fungi incertae sedis</taxon>
        <taxon>Zoopagomycota</taxon>
        <taxon>Kickxellomycotina</taxon>
        <taxon>Dimargaritomycetes</taxon>
        <taxon>Dimargaritales</taxon>
        <taxon>Dimargaritaceae</taxon>
        <taxon>Tieghemiomyces</taxon>
    </lineage>
</organism>
<gene>
    <name evidence="3" type="ORF">IWQ60_002826</name>
</gene>
<reference evidence="3" key="1">
    <citation type="submission" date="2022-07" db="EMBL/GenBank/DDBJ databases">
        <title>Phylogenomic reconstructions and comparative analyses of Kickxellomycotina fungi.</title>
        <authorList>
            <person name="Reynolds N.K."/>
            <person name="Stajich J.E."/>
            <person name="Barry K."/>
            <person name="Grigoriev I.V."/>
            <person name="Crous P."/>
            <person name="Smith M.E."/>
        </authorList>
    </citation>
    <scope>NUCLEOTIDE SEQUENCE</scope>
    <source>
        <strain evidence="3">RSA 861</strain>
    </source>
</reference>
<evidence type="ECO:0000256" key="1">
    <source>
        <dbReference type="SAM" id="MobiDB-lite"/>
    </source>
</evidence>
<sequence>MKTNPQENGHSSGYRSPERSRAPVEAYTPRGPLLPQQQRQADGRTSHCLPTFHRPERLPPIVTRNSLSHRPNRPYDSATHDYPGHPSSSPTILPPCSLALPSLGVLHPSGYTPPPLAHEYAARRRSYDEMNGATPPFVRTNYRPPAPALPGLAGISETATTPTCGQLHPTDPQSVPTSDGRTVTTWRPDEIRLLVTCRDQMAAEFATVKRNHGLWEKISEKLRAAHSDKSGIQCRHKWKNMSRMTKENDDFNRTHLPSEHRHSEFDDDIRRINLRTSAMPPSVASYEGSILSVSTLDAPTGTTIGTVAPAETGLSVERGSSSEMEPSTSSAIPSLQVTCIEPVIQPPSLKRRRADTDPIGMPVPSLWEMTKRLTALKSMVAAVEVRQTATEDLARTTVERLDGITKLLHEILRGRNAASQ</sequence>
<proteinExistence type="predicted"/>
<feature type="compositionally biased region" description="Polar residues" evidence="1">
    <location>
        <begin position="1"/>
        <end position="14"/>
    </location>
</feature>
<comment type="caution">
    <text evidence="3">The sequence shown here is derived from an EMBL/GenBank/DDBJ whole genome shotgun (WGS) entry which is preliminary data.</text>
</comment>
<dbReference type="Pfam" id="PF13837">
    <property type="entry name" value="Myb_DNA-bind_4"/>
    <property type="match status" value="1"/>
</dbReference>
<dbReference type="InterPro" id="IPR001005">
    <property type="entry name" value="SANT/Myb"/>
</dbReference>
<dbReference type="Proteomes" id="UP001150569">
    <property type="component" value="Unassembled WGS sequence"/>
</dbReference>
<dbReference type="OrthoDB" id="691673at2759"/>
<feature type="compositionally biased region" description="Polar residues" evidence="1">
    <location>
        <begin position="171"/>
        <end position="183"/>
    </location>
</feature>
<dbReference type="AlphaFoldDB" id="A0A9W8AIH0"/>
<dbReference type="EMBL" id="JANBPT010000112">
    <property type="protein sequence ID" value="KAJ1927569.1"/>
    <property type="molecule type" value="Genomic_DNA"/>
</dbReference>
<feature type="compositionally biased region" description="Low complexity" evidence="1">
    <location>
        <begin position="29"/>
        <end position="40"/>
    </location>
</feature>
<feature type="region of interest" description="Disordered" evidence="1">
    <location>
        <begin position="155"/>
        <end position="183"/>
    </location>
</feature>
<keyword evidence="4" id="KW-1185">Reference proteome</keyword>
<evidence type="ECO:0000313" key="3">
    <source>
        <dbReference type="EMBL" id="KAJ1927569.1"/>
    </source>
</evidence>
<dbReference type="SMART" id="SM00717">
    <property type="entry name" value="SANT"/>
    <property type="match status" value="1"/>
</dbReference>
<feature type="domain" description="Myb-like" evidence="2">
    <location>
        <begin position="186"/>
        <end position="242"/>
    </location>
</feature>
<feature type="region of interest" description="Disordered" evidence="1">
    <location>
        <begin position="1"/>
        <end position="90"/>
    </location>
</feature>